<evidence type="ECO:0000313" key="5">
    <source>
        <dbReference type="EMBL" id="KAL1502212.1"/>
    </source>
</evidence>
<evidence type="ECO:0000259" key="3">
    <source>
        <dbReference type="Pfam" id="PF22074"/>
    </source>
</evidence>
<reference evidence="5 6" key="1">
    <citation type="submission" date="2024-05" db="EMBL/GenBank/DDBJ databases">
        <title>Genetic variation in Jamaican populations of the coffee berry borer (Hypothenemus hampei).</title>
        <authorList>
            <person name="Errbii M."/>
            <person name="Myrie A."/>
        </authorList>
    </citation>
    <scope>NUCLEOTIDE SEQUENCE [LARGE SCALE GENOMIC DNA]</scope>
    <source>
        <strain evidence="5">JA-Hopewell-2020-01-JO</strain>
        <tissue evidence="5">Whole body</tissue>
    </source>
</reference>
<dbReference type="InterPro" id="IPR054090">
    <property type="entry name" value="Cep192_Spd-2-like_dom"/>
</dbReference>
<evidence type="ECO:0000259" key="4">
    <source>
        <dbReference type="Pfam" id="PF22076"/>
    </source>
</evidence>
<evidence type="ECO:0000313" key="6">
    <source>
        <dbReference type="Proteomes" id="UP001566132"/>
    </source>
</evidence>
<feature type="region of interest" description="Disordered" evidence="1">
    <location>
        <begin position="98"/>
        <end position="138"/>
    </location>
</feature>
<dbReference type="Pfam" id="PF22076">
    <property type="entry name" value="Cep192_D6"/>
    <property type="match status" value="1"/>
</dbReference>
<dbReference type="Pfam" id="PF22073">
    <property type="entry name" value="Cep192_D4"/>
    <property type="match status" value="1"/>
</dbReference>
<accession>A0ABD1EW55</accession>
<feature type="domain" description="Cep192-like" evidence="4">
    <location>
        <begin position="731"/>
        <end position="820"/>
    </location>
</feature>
<comment type="caution">
    <text evidence="5">The sequence shown here is derived from an EMBL/GenBank/DDBJ whole genome shotgun (WGS) entry which is preliminary data.</text>
</comment>
<proteinExistence type="predicted"/>
<feature type="compositionally biased region" description="Polar residues" evidence="1">
    <location>
        <begin position="125"/>
        <end position="138"/>
    </location>
</feature>
<evidence type="ECO:0008006" key="7">
    <source>
        <dbReference type="Google" id="ProtNLM"/>
    </source>
</evidence>
<dbReference type="InterPro" id="IPR054091">
    <property type="entry name" value="Cep192-like_D5"/>
</dbReference>
<dbReference type="AlphaFoldDB" id="A0ABD1EW55"/>
<evidence type="ECO:0000259" key="2">
    <source>
        <dbReference type="Pfam" id="PF22073"/>
    </source>
</evidence>
<dbReference type="InterPro" id="IPR054092">
    <property type="entry name" value="Cep192-like_D6"/>
</dbReference>
<name>A0ABD1EW55_HYPHA</name>
<feature type="compositionally biased region" description="Polar residues" evidence="1">
    <location>
        <begin position="8"/>
        <end position="25"/>
    </location>
</feature>
<protein>
    <recommendedName>
        <fullName evidence="7">MSP domain-containing protein</fullName>
    </recommendedName>
</protein>
<organism evidence="5 6">
    <name type="scientific">Hypothenemus hampei</name>
    <name type="common">Coffee berry borer</name>
    <dbReference type="NCBI Taxonomy" id="57062"/>
    <lineage>
        <taxon>Eukaryota</taxon>
        <taxon>Metazoa</taxon>
        <taxon>Ecdysozoa</taxon>
        <taxon>Arthropoda</taxon>
        <taxon>Hexapoda</taxon>
        <taxon>Insecta</taxon>
        <taxon>Pterygota</taxon>
        <taxon>Neoptera</taxon>
        <taxon>Endopterygota</taxon>
        <taxon>Coleoptera</taxon>
        <taxon>Polyphaga</taxon>
        <taxon>Cucujiformia</taxon>
        <taxon>Curculionidae</taxon>
        <taxon>Scolytinae</taxon>
        <taxon>Hypothenemus</taxon>
    </lineage>
</organism>
<feature type="domain" description="Cep192-like" evidence="3">
    <location>
        <begin position="526"/>
        <end position="676"/>
    </location>
</feature>
<evidence type="ECO:0000256" key="1">
    <source>
        <dbReference type="SAM" id="MobiDB-lite"/>
    </source>
</evidence>
<feature type="region of interest" description="Disordered" evidence="1">
    <location>
        <begin position="1"/>
        <end position="35"/>
    </location>
</feature>
<dbReference type="Pfam" id="PF22074">
    <property type="entry name" value="Cep192_D5"/>
    <property type="match status" value="1"/>
</dbReference>
<gene>
    <name evidence="5" type="ORF">ABEB36_007388</name>
</gene>
<dbReference type="EMBL" id="JBDJPC010000005">
    <property type="protein sequence ID" value="KAL1502212.1"/>
    <property type="molecule type" value="Genomic_DNA"/>
</dbReference>
<feature type="compositionally biased region" description="Polar residues" evidence="1">
    <location>
        <begin position="105"/>
        <end position="118"/>
    </location>
</feature>
<keyword evidence="6" id="KW-1185">Reference proteome</keyword>
<dbReference type="Proteomes" id="UP001566132">
    <property type="component" value="Unassembled WGS sequence"/>
</dbReference>
<feature type="domain" description="Cep192/Spd-2-like" evidence="2">
    <location>
        <begin position="400"/>
        <end position="514"/>
    </location>
</feature>
<sequence>MSEFKFNEPSTPKLSTQSRIQTSTVNKKKGVKPSPHDSCLSILSLQNVNLSNIVSDISSDNIKVEEALNIQRQLANETLERVSKIEVGAIPSRLLKPNLTEESNRTNSYRTNQSTVNESDLMDTPKNTSTPRNSSVDQLSIPRESIFTKFKEMLDTDISTQNFVEEFKQISQANRTGNQIDLSQTNQFLPAEEAAAKLMADEMSWRRKNDIPQGQAFSTFNQTRDSISSVSIGEFFKKKTADISDLKLNDSFGKIISPAVPVDVSVVSNQTQRSDYTNQCDSLTVSAIQQLLAESSQNPSKIIEKLFNKGKSQSRENNYHEQRESSAAISLPVSQNVSYTSSFSDNEAIREAVVHENKENIEPENIKVPEFLALCPSPLDNACGTISRSSSSLTSLPNGKLPIESTVNELVWGCVKVDRCVTKQFLVRNKSTKTLRLQCTISTHDFKIRKDNRLDSDYLTACKFVLRAQESRPLILSFVPSKVGPAIDELCFTPLDTHLKQTKKQCVYLWGYGGFISIEYQNVSRDNTGKYWLSLGRLDNRVQMEQLFVIKNIGNLPSFTYIKILPKHMVAFTTLKVEPDLFVLLPNEEKKIKVSYVPTSKDYSILRQNLHVNSVLDIGKLKLVSGAEVNRARLRRLYRKRVAKSLDVDSLTKILADKIKGEVFTNDTTKFKESPNSLNEILETFCTEEMEITVEHDANQTLVTECPEDSIVYQSLCQQTLTALDDTVITKSCRLEPYSIVLIPPSKTKDRLYLISESMKTLHFEVASNPTGLEITPSMGAIPPGETVNFKISLLPTYQEKLFKVFVYVENDVFESEVKVLTVRSSVHKHFLD</sequence>